<dbReference type="InterPro" id="IPR002885">
    <property type="entry name" value="PPR_rpt"/>
</dbReference>
<name>A0A9Q1REA1_9SOLA</name>
<accession>A0A9Q1REA1</accession>
<sequence length="164" mass="18879">MIHFLVSCGLLEDEYKLFDESSVRDLVFWNSLSNGYVRSGTPREALNVFEKMEMEFVEPDEVTIIGLVGACAQLENLELGRKLHSYFMDKCLCFSVPLCNAFMDMYMKNGSVNEAKALFDRMDERTMRNMRKSCWSLVAISRPWERLNPLLCSAEREEEFAGSG</sequence>
<proteinExistence type="predicted"/>
<dbReference type="Pfam" id="PF01535">
    <property type="entry name" value="PPR"/>
    <property type="match status" value="1"/>
</dbReference>
<reference evidence="4" key="1">
    <citation type="journal article" date="2023" name="Proc. Natl. Acad. Sci. U.S.A.">
        <title>Genomic and structural basis for evolution of tropane alkaloid biosynthesis.</title>
        <authorList>
            <person name="Wanga Y.-J."/>
            <person name="Taina T."/>
            <person name="Yua J.-Y."/>
            <person name="Lia J."/>
            <person name="Xua B."/>
            <person name="Chenc J."/>
            <person name="D'Auriad J.C."/>
            <person name="Huanga J.-P."/>
            <person name="Huanga S.-X."/>
        </authorList>
    </citation>
    <scope>NUCLEOTIDE SEQUENCE [LARGE SCALE GENOMIC DNA]</scope>
    <source>
        <strain evidence="4">cv. KIB-2019</strain>
    </source>
</reference>
<gene>
    <name evidence="3" type="ORF">K7X08_000675</name>
</gene>
<evidence type="ECO:0000313" key="4">
    <source>
        <dbReference type="Proteomes" id="UP001152561"/>
    </source>
</evidence>
<dbReference type="Pfam" id="PF13041">
    <property type="entry name" value="PPR_2"/>
    <property type="match status" value="1"/>
</dbReference>
<keyword evidence="4" id="KW-1185">Reference proteome</keyword>
<protein>
    <recommendedName>
        <fullName evidence="5">Pentatricopeptide repeat-containing protein</fullName>
    </recommendedName>
</protein>
<dbReference type="GO" id="GO:0003723">
    <property type="term" value="F:RNA binding"/>
    <property type="evidence" value="ECO:0007669"/>
    <property type="project" value="InterPro"/>
</dbReference>
<dbReference type="InterPro" id="IPR046960">
    <property type="entry name" value="PPR_At4g14850-like_plant"/>
</dbReference>
<evidence type="ECO:0000313" key="3">
    <source>
        <dbReference type="EMBL" id="KAJ8551305.1"/>
    </source>
</evidence>
<evidence type="ECO:0000256" key="1">
    <source>
        <dbReference type="ARBA" id="ARBA00022737"/>
    </source>
</evidence>
<dbReference type="PANTHER" id="PTHR47926">
    <property type="entry name" value="PENTATRICOPEPTIDE REPEAT-CONTAINING PROTEIN"/>
    <property type="match status" value="1"/>
</dbReference>
<dbReference type="EMBL" id="JAJAGQ010000010">
    <property type="protein sequence ID" value="KAJ8551305.1"/>
    <property type="molecule type" value="Genomic_DNA"/>
</dbReference>
<dbReference type="PROSITE" id="PS51375">
    <property type="entry name" value="PPR"/>
    <property type="match status" value="2"/>
</dbReference>
<organism evidence="3 4">
    <name type="scientific">Anisodus acutangulus</name>
    <dbReference type="NCBI Taxonomy" id="402998"/>
    <lineage>
        <taxon>Eukaryota</taxon>
        <taxon>Viridiplantae</taxon>
        <taxon>Streptophyta</taxon>
        <taxon>Embryophyta</taxon>
        <taxon>Tracheophyta</taxon>
        <taxon>Spermatophyta</taxon>
        <taxon>Magnoliopsida</taxon>
        <taxon>eudicotyledons</taxon>
        <taxon>Gunneridae</taxon>
        <taxon>Pentapetalae</taxon>
        <taxon>asterids</taxon>
        <taxon>lamiids</taxon>
        <taxon>Solanales</taxon>
        <taxon>Solanaceae</taxon>
        <taxon>Solanoideae</taxon>
        <taxon>Hyoscyameae</taxon>
        <taxon>Anisodus</taxon>
    </lineage>
</organism>
<dbReference type="AlphaFoldDB" id="A0A9Q1REA1"/>
<dbReference type="Gene3D" id="1.25.40.10">
    <property type="entry name" value="Tetratricopeptide repeat domain"/>
    <property type="match status" value="1"/>
</dbReference>
<feature type="repeat" description="PPR" evidence="2">
    <location>
        <begin position="95"/>
        <end position="129"/>
    </location>
</feature>
<dbReference type="GO" id="GO:0009451">
    <property type="term" value="P:RNA modification"/>
    <property type="evidence" value="ECO:0007669"/>
    <property type="project" value="InterPro"/>
</dbReference>
<feature type="repeat" description="PPR" evidence="2">
    <location>
        <begin position="25"/>
        <end position="59"/>
    </location>
</feature>
<dbReference type="OrthoDB" id="185373at2759"/>
<comment type="caution">
    <text evidence="3">The sequence shown here is derived from an EMBL/GenBank/DDBJ whole genome shotgun (WGS) entry which is preliminary data.</text>
</comment>
<keyword evidence="1" id="KW-0677">Repeat</keyword>
<evidence type="ECO:0000256" key="2">
    <source>
        <dbReference type="PROSITE-ProRule" id="PRU00708"/>
    </source>
</evidence>
<evidence type="ECO:0008006" key="5">
    <source>
        <dbReference type="Google" id="ProtNLM"/>
    </source>
</evidence>
<dbReference type="InterPro" id="IPR011990">
    <property type="entry name" value="TPR-like_helical_dom_sf"/>
</dbReference>
<dbReference type="Proteomes" id="UP001152561">
    <property type="component" value="Unassembled WGS sequence"/>
</dbReference>
<dbReference type="NCBIfam" id="TIGR00756">
    <property type="entry name" value="PPR"/>
    <property type="match status" value="2"/>
</dbReference>